<dbReference type="SUPFAM" id="SSF56112">
    <property type="entry name" value="Protein kinase-like (PK-like)"/>
    <property type="match status" value="1"/>
</dbReference>
<protein>
    <recommendedName>
        <fullName evidence="2">Protein kinase domain-containing protein</fullName>
    </recommendedName>
</protein>
<organism evidence="3 4">
    <name type="scientific">Artemisia annua</name>
    <name type="common">Sweet wormwood</name>
    <dbReference type="NCBI Taxonomy" id="35608"/>
    <lineage>
        <taxon>Eukaryota</taxon>
        <taxon>Viridiplantae</taxon>
        <taxon>Streptophyta</taxon>
        <taxon>Embryophyta</taxon>
        <taxon>Tracheophyta</taxon>
        <taxon>Spermatophyta</taxon>
        <taxon>Magnoliopsida</taxon>
        <taxon>eudicotyledons</taxon>
        <taxon>Gunneridae</taxon>
        <taxon>Pentapetalae</taxon>
        <taxon>asterids</taxon>
        <taxon>campanulids</taxon>
        <taxon>Asterales</taxon>
        <taxon>Asteraceae</taxon>
        <taxon>Asteroideae</taxon>
        <taxon>Anthemideae</taxon>
        <taxon>Artemisiinae</taxon>
        <taxon>Artemisia</taxon>
    </lineage>
</organism>
<dbReference type="InterPro" id="IPR011009">
    <property type="entry name" value="Kinase-like_dom_sf"/>
</dbReference>
<reference evidence="3 4" key="1">
    <citation type="journal article" date="2018" name="Mol. Plant">
        <title>The genome of Artemisia annua provides insight into the evolution of Asteraceae family and artemisinin biosynthesis.</title>
        <authorList>
            <person name="Shen Q."/>
            <person name="Zhang L."/>
            <person name="Liao Z."/>
            <person name="Wang S."/>
            <person name="Yan T."/>
            <person name="Shi P."/>
            <person name="Liu M."/>
            <person name="Fu X."/>
            <person name="Pan Q."/>
            <person name="Wang Y."/>
            <person name="Lv Z."/>
            <person name="Lu X."/>
            <person name="Zhang F."/>
            <person name="Jiang W."/>
            <person name="Ma Y."/>
            <person name="Chen M."/>
            <person name="Hao X."/>
            <person name="Li L."/>
            <person name="Tang Y."/>
            <person name="Lv G."/>
            <person name="Zhou Y."/>
            <person name="Sun X."/>
            <person name="Brodelius P.E."/>
            <person name="Rose J.K.C."/>
            <person name="Tang K."/>
        </authorList>
    </citation>
    <scope>NUCLEOTIDE SEQUENCE [LARGE SCALE GENOMIC DNA]</scope>
    <source>
        <strain evidence="4">cv. Huhao1</strain>
        <tissue evidence="3">Leaf</tissue>
    </source>
</reference>
<evidence type="ECO:0000256" key="1">
    <source>
        <dbReference type="ARBA" id="ARBA00005926"/>
    </source>
</evidence>
<dbReference type="OrthoDB" id="5979581at2759"/>
<gene>
    <name evidence="3" type="ORF">CTI12_AA400320</name>
</gene>
<comment type="similarity">
    <text evidence="1">Belongs to the protein kinase superfamily. CK1 Ser/Thr protein kinase family. Casein kinase I subfamily.</text>
</comment>
<proteinExistence type="inferred from homology"/>
<dbReference type="EMBL" id="PKPP01005903">
    <property type="protein sequence ID" value="PWA58405.1"/>
    <property type="molecule type" value="Genomic_DNA"/>
</dbReference>
<dbReference type="GO" id="GO:0005524">
    <property type="term" value="F:ATP binding"/>
    <property type="evidence" value="ECO:0007669"/>
    <property type="project" value="InterPro"/>
</dbReference>
<dbReference type="PROSITE" id="PS50011">
    <property type="entry name" value="PROTEIN_KINASE_DOM"/>
    <property type="match status" value="1"/>
</dbReference>
<evidence type="ECO:0000313" key="3">
    <source>
        <dbReference type="EMBL" id="PWA58405.1"/>
    </source>
</evidence>
<feature type="domain" description="Protein kinase" evidence="2">
    <location>
        <begin position="1"/>
        <end position="240"/>
    </location>
</feature>
<evidence type="ECO:0000313" key="4">
    <source>
        <dbReference type="Proteomes" id="UP000245207"/>
    </source>
</evidence>
<keyword evidence="4" id="KW-1185">Reference proteome</keyword>
<dbReference type="Proteomes" id="UP000245207">
    <property type="component" value="Unassembled WGS sequence"/>
</dbReference>
<comment type="caution">
    <text evidence="3">The sequence shown here is derived from an EMBL/GenBank/DDBJ whole genome shotgun (WGS) entry which is preliminary data.</text>
</comment>
<dbReference type="PANTHER" id="PTHR11909">
    <property type="entry name" value="CASEIN KINASE-RELATED"/>
    <property type="match status" value="1"/>
</dbReference>
<name>A0A2U1MAX6_ARTAN</name>
<dbReference type="Gene3D" id="1.10.510.10">
    <property type="entry name" value="Transferase(Phosphotransferase) domain 1"/>
    <property type="match status" value="1"/>
</dbReference>
<evidence type="ECO:0000259" key="2">
    <source>
        <dbReference type="PROSITE" id="PS50011"/>
    </source>
</evidence>
<accession>A0A2U1MAX6</accession>
<dbReference type="GO" id="GO:0004672">
    <property type="term" value="F:protein kinase activity"/>
    <property type="evidence" value="ECO:0007669"/>
    <property type="project" value="InterPro"/>
</dbReference>
<dbReference type="InterPro" id="IPR050235">
    <property type="entry name" value="CK1_Ser-Thr_kinase"/>
</dbReference>
<dbReference type="AlphaFoldDB" id="A0A2U1MAX6"/>
<sequence length="240" mass="27997">MCGYMFRRMSRQSTLSCYTSQHYTEFYKEETHLIGPSLEDLIILCSRKFSLETVLMLADQMINQIDFVQSKSFLHRDIKLDKFFMGLGLRANQGYIIDFGLVKRYWDNSISVVHLIAGLESRKYELKYEKISESKVCTSIEELKRYAVADNVSGKSQLGEVRTNFGMFTHKNKVVWSGWVGYWVVLVRHTKLLHTPTELETGFRFFGWVGFRIEFHQLLGTLGYSRTDAELKTSYMLGQK</sequence>
<dbReference type="STRING" id="35608.A0A2U1MAX6"/>
<dbReference type="InterPro" id="IPR000719">
    <property type="entry name" value="Prot_kinase_dom"/>
</dbReference>